<keyword evidence="6" id="KW-0464">Manganese</keyword>
<comment type="cofactor">
    <cofactor evidence="2">
        <name>Mg(2+)</name>
        <dbReference type="ChEBI" id="CHEBI:18420"/>
    </cofactor>
</comment>
<dbReference type="InterPro" id="IPR015797">
    <property type="entry name" value="NUDIX_hydrolase-like_dom_sf"/>
</dbReference>
<keyword evidence="4" id="KW-0378">Hydrolase</keyword>
<dbReference type="Proteomes" id="UP001153678">
    <property type="component" value="Unassembled WGS sequence"/>
</dbReference>
<comment type="cofactor">
    <cofactor evidence="1">
        <name>Mn(2+)</name>
        <dbReference type="ChEBI" id="CHEBI:29035"/>
    </cofactor>
</comment>
<dbReference type="EMBL" id="CAMKVN010000796">
    <property type="protein sequence ID" value="CAI2171222.1"/>
    <property type="molecule type" value="Genomic_DNA"/>
</dbReference>
<dbReference type="GO" id="GO:0015938">
    <property type="term" value="P:coenzyme A catabolic process"/>
    <property type="evidence" value="ECO:0007669"/>
    <property type="project" value="TreeGrafter"/>
</dbReference>
<evidence type="ECO:0000313" key="8">
    <source>
        <dbReference type="EMBL" id="CAI2171222.1"/>
    </source>
</evidence>
<dbReference type="AlphaFoldDB" id="A0A9W4WXM8"/>
<dbReference type="InterPro" id="IPR000086">
    <property type="entry name" value="NUDIX_hydrolase_dom"/>
</dbReference>
<evidence type="ECO:0000256" key="6">
    <source>
        <dbReference type="ARBA" id="ARBA00023211"/>
    </source>
</evidence>
<dbReference type="OrthoDB" id="10260614at2759"/>
<evidence type="ECO:0000256" key="5">
    <source>
        <dbReference type="ARBA" id="ARBA00022842"/>
    </source>
</evidence>
<dbReference type="InterPro" id="IPR045121">
    <property type="entry name" value="CoAse"/>
</dbReference>
<keyword evidence="3" id="KW-0479">Metal-binding</keyword>
<accession>A0A9W4WXM8</accession>
<sequence>MLKLISTQECLNNLRNYKPKNDYLHVQYEKRAAVLLSLIIKEELEILFTLRSPNLSSHAGEISLPGGKVDDIDENLIATAFREAEEEVGLKSCDAEYLTHFEPFISRHLLLVTPVVALITNPSFRPIPNPSEVSECFTIPLRVFISKEYHVSYDIPWKNHVFKQHHFNWNNWTVIGLSAVICVEIAKIAFNIQNVGWEEMAKGQLSRQEHVEILLENIGSIEKRSKNSKL</sequence>
<keyword evidence="5" id="KW-0460">Magnesium</keyword>
<evidence type="ECO:0000256" key="4">
    <source>
        <dbReference type="ARBA" id="ARBA00022801"/>
    </source>
</evidence>
<gene>
    <name evidence="8" type="ORF">FWILDA_LOCUS4972</name>
</gene>
<evidence type="ECO:0000256" key="1">
    <source>
        <dbReference type="ARBA" id="ARBA00001936"/>
    </source>
</evidence>
<dbReference type="PANTHER" id="PTHR12992:SF24">
    <property type="entry name" value="PEROXISOMAL COENZYME A DIPHOSPHATASE NUDT7"/>
    <property type="match status" value="1"/>
</dbReference>
<dbReference type="PANTHER" id="PTHR12992">
    <property type="entry name" value="NUDIX HYDROLASE"/>
    <property type="match status" value="1"/>
</dbReference>
<dbReference type="CDD" id="cd03426">
    <property type="entry name" value="NUDIX_CoAse_Nudt7"/>
    <property type="match status" value="1"/>
</dbReference>
<reference evidence="8" key="1">
    <citation type="submission" date="2022-08" db="EMBL/GenBank/DDBJ databases">
        <authorList>
            <person name="Kallberg Y."/>
            <person name="Tangrot J."/>
            <person name="Rosling A."/>
        </authorList>
    </citation>
    <scope>NUCLEOTIDE SEQUENCE</scope>
    <source>
        <strain evidence="8">Wild A</strain>
    </source>
</reference>
<protein>
    <submittedName>
        <fullName evidence="8">2546_t:CDS:1</fullName>
    </submittedName>
</protein>
<organism evidence="8 9">
    <name type="scientific">Funneliformis geosporum</name>
    <dbReference type="NCBI Taxonomy" id="1117311"/>
    <lineage>
        <taxon>Eukaryota</taxon>
        <taxon>Fungi</taxon>
        <taxon>Fungi incertae sedis</taxon>
        <taxon>Mucoromycota</taxon>
        <taxon>Glomeromycotina</taxon>
        <taxon>Glomeromycetes</taxon>
        <taxon>Glomerales</taxon>
        <taxon>Glomeraceae</taxon>
        <taxon>Funneliformis</taxon>
    </lineage>
</organism>
<feature type="domain" description="Nudix hydrolase" evidence="7">
    <location>
        <begin position="29"/>
        <end position="164"/>
    </location>
</feature>
<dbReference type="SUPFAM" id="SSF55811">
    <property type="entry name" value="Nudix"/>
    <property type="match status" value="1"/>
</dbReference>
<keyword evidence="9" id="KW-1185">Reference proteome</keyword>
<dbReference type="GO" id="GO:0046872">
    <property type="term" value="F:metal ion binding"/>
    <property type="evidence" value="ECO:0007669"/>
    <property type="project" value="UniProtKB-KW"/>
</dbReference>
<dbReference type="Gene3D" id="3.90.79.10">
    <property type="entry name" value="Nucleoside Triphosphate Pyrophosphohydrolase"/>
    <property type="match status" value="1"/>
</dbReference>
<dbReference type="GO" id="GO:0010945">
    <property type="term" value="F:coenzyme A diphosphatase activity"/>
    <property type="evidence" value="ECO:0007669"/>
    <property type="project" value="InterPro"/>
</dbReference>
<comment type="caution">
    <text evidence="8">The sequence shown here is derived from an EMBL/GenBank/DDBJ whole genome shotgun (WGS) entry which is preliminary data.</text>
</comment>
<proteinExistence type="predicted"/>
<dbReference type="Pfam" id="PF00293">
    <property type="entry name" value="NUDIX"/>
    <property type="match status" value="1"/>
</dbReference>
<name>A0A9W4WXM8_9GLOM</name>
<evidence type="ECO:0000313" key="9">
    <source>
        <dbReference type="Proteomes" id="UP001153678"/>
    </source>
</evidence>
<dbReference type="PROSITE" id="PS51462">
    <property type="entry name" value="NUDIX"/>
    <property type="match status" value="1"/>
</dbReference>
<evidence type="ECO:0000256" key="2">
    <source>
        <dbReference type="ARBA" id="ARBA00001946"/>
    </source>
</evidence>
<evidence type="ECO:0000256" key="3">
    <source>
        <dbReference type="ARBA" id="ARBA00022723"/>
    </source>
</evidence>
<evidence type="ECO:0000259" key="7">
    <source>
        <dbReference type="PROSITE" id="PS51462"/>
    </source>
</evidence>